<evidence type="ECO:0000313" key="1">
    <source>
        <dbReference type="EMBL" id="KAJ9057228.1"/>
    </source>
</evidence>
<accession>A0ACC2S4D2</accession>
<proteinExistence type="predicted"/>
<protein>
    <submittedName>
        <fullName evidence="1">Uncharacterized protein</fullName>
    </submittedName>
</protein>
<organism evidence="1 2">
    <name type="scientific">Entomophthora muscae</name>
    <dbReference type="NCBI Taxonomy" id="34485"/>
    <lineage>
        <taxon>Eukaryota</taxon>
        <taxon>Fungi</taxon>
        <taxon>Fungi incertae sedis</taxon>
        <taxon>Zoopagomycota</taxon>
        <taxon>Entomophthoromycotina</taxon>
        <taxon>Entomophthoromycetes</taxon>
        <taxon>Entomophthorales</taxon>
        <taxon>Entomophthoraceae</taxon>
        <taxon>Entomophthora</taxon>
    </lineage>
</organism>
<gene>
    <name evidence="1" type="ORF">DSO57_1024672</name>
</gene>
<reference evidence="1" key="1">
    <citation type="submission" date="2022-04" db="EMBL/GenBank/DDBJ databases">
        <title>Genome of the entomopathogenic fungus Entomophthora muscae.</title>
        <authorList>
            <person name="Elya C."/>
            <person name="Lovett B.R."/>
            <person name="Lee E."/>
            <person name="Macias A.M."/>
            <person name="Hajek A.E."/>
            <person name="De Bivort B.L."/>
            <person name="Kasson M.T."/>
            <person name="De Fine Licht H.H."/>
            <person name="Stajich J.E."/>
        </authorList>
    </citation>
    <scope>NUCLEOTIDE SEQUENCE</scope>
    <source>
        <strain evidence="1">Berkeley</strain>
    </source>
</reference>
<comment type="caution">
    <text evidence="1">The sequence shown here is derived from an EMBL/GenBank/DDBJ whole genome shotgun (WGS) entry which is preliminary data.</text>
</comment>
<dbReference type="Proteomes" id="UP001165960">
    <property type="component" value="Unassembled WGS sequence"/>
</dbReference>
<dbReference type="EMBL" id="QTSX02005814">
    <property type="protein sequence ID" value="KAJ9057228.1"/>
    <property type="molecule type" value="Genomic_DNA"/>
</dbReference>
<sequence length="216" mass="25411">MKSIGLSDVSSRSFVVIKEEHVFESILKIPDFVEHFTVYTHSHDPHVFMDKYAPNFPSLHFICYEDILYREESPYQATSVSLGYDSYDGGNLDNLRSHRFPNLQNLFISDPILMKSHFGILYPQRALYLTLGFFPRLTHLSSKAPQSEEFWLELLSAAPKLQCIHTNYEPRNLLELKKRRPFLQFMPYQDIFGESGELSEFFTFQKRKTLFYPFSK</sequence>
<keyword evidence="2" id="KW-1185">Reference proteome</keyword>
<evidence type="ECO:0000313" key="2">
    <source>
        <dbReference type="Proteomes" id="UP001165960"/>
    </source>
</evidence>
<name>A0ACC2S4D2_9FUNG</name>